<comment type="subcellular location">
    <subcellularLocation>
        <location evidence="1">Cell membrane</location>
        <topology evidence="1">Multi-pass membrane protein</topology>
    </subcellularLocation>
</comment>
<evidence type="ECO:0000256" key="9">
    <source>
        <dbReference type="ARBA" id="ARBA00022989"/>
    </source>
</evidence>
<feature type="transmembrane region" description="Helical" evidence="16">
    <location>
        <begin position="96"/>
        <end position="118"/>
    </location>
</feature>
<reference evidence="19 20" key="1">
    <citation type="submission" date="2022-10" db="EMBL/GenBank/DDBJ databases">
        <title>Paenibacillus description and whole genome data of maize root bacterial community.</title>
        <authorList>
            <person name="Marton D."/>
            <person name="Farkas M."/>
            <person name="Cserhati M."/>
        </authorList>
    </citation>
    <scope>NUCLEOTIDE SEQUENCE [LARGE SCALE GENOMIC DNA]</scope>
    <source>
        <strain evidence="19 20">P96</strain>
    </source>
</reference>
<feature type="transmembrane region" description="Helical" evidence="16">
    <location>
        <begin position="7"/>
        <end position="29"/>
    </location>
</feature>
<comment type="similarity">
    <text evidence="2 14">Belongs to the cytochrome c oxidase subunit 2 family.</text>
</comment>
<evidence type="ECO:0000256" key="14">
    <source>
        <dbReference type="PIRNR" id="PIRNR000292"/>
    </source>
</evidence>
<comment type="catalytic activity">
    <reaction evidence="14">
        <text>2 a quinol + O2 = 2 a quinone + 2 H2O</text>
        <dbReference type="Rhea" id="RHEA:55376"/>
        <dbReference type="ChEBI" id="CHEBI:15377"/>
        <dbReference type="ChEBI" id="CHEBI:15379"/>
        <dbReference type="ChEBI" id="CHEBI:24646"/>
        <dbReference type="ChEBI" id="CHEBI:132124"/>
    </reaction>
</comment>
<evidence type="ECO:0000256" key="7">
    <source>
        <dbReference type="ARBA" id="ARBA00022729"/>
    </source>
</evidence>
<keyword evidence="12" id="KW-0564">Palmitate</keyword>
<comment type="function">
    <text evidence="14">Catalyzes quinol oxidation with the concomitant reduction of oxygen to water. Subunit II transfers the electrons from a quinol to the binuclear center of the catalytic subunit I.</text>
</comment>
<evidence type="ECO:0000256" key="1">
    <source>
        <dbReference type="ARBA" id="ARBA00004651"/>
    </source>
</evidence>
<keyword evidence="11 14" id="KW-0472">Membrane</keyword>
<keyword evidence="5 14" id="KW-0679">Respiratory chain</keyword>
<protein>
    <recommendedName>
        <fullName evidence="14">Quinol oxidase subunit 2</fullName>
        <ecNumber evidence="14">1.10.3.-</ecNumber>
    </recommendedName>
</protein>
<dbReference type="InterPro" id="IPR006333">
    <property type="entry name" value="Cyt_o_ubiquinol_oxidase_su2"/>
</dbReference>
<dbReference type="PROSITE" id="PS50857">
    <property type="entry name" value="COX2_CUA"/>
    <property type="match status" value="1"/>
</dbReference>
<dbReference type="InterPro" id="IPR008972">
    <property type="entry name" value="Cupredoxin"/>
</dbReference>
<dbReference type="InterPro" id="IPR036257">
    <property type="entry name" value="Cyt_c_oxidase_su2_TM_sf"/>
</dbReference>
<dbReference type="SUPFAM" id="SSF49503">
    <property type="entry name" value="Cupredoxins"/>
    <property type="match status" value="1"/>
</dbReference>
<dbReference type="PANTHER" id="PTHR22888">
    <property type="entry name" value="CYTOCHROME C OXIDASE, SUBUNIT II"/>
    <property type="match status" value="1"/>
</dbReference>
<dbReference type="RefSeq" id="WP_305755652.1">
    <property type="nucleotide sequence ID" value="NZ_JAPCKK010000017.1"/>
</dbReference>
<feature type="region of interest" description="Disordered" evidence="15">
    <location>
        <begin position="287"/>
        <end position="333"/>
    </location>
</feature>
<dbReference type="InterPro" id="IPR045187">
    <property type="entry name" value="CcO_II"/>
</dbReference>
<evidence type="ECO:0000256" key="16">
    <source>
        <dbReference type="SAM" id="Phobius"/>
    </source>
</evidence>
<dbReference type="PANTHER" id="PTHR22888:SF18">
    <property type="entry name" value="CYTOCHROME BO(3) UBIQUINOL OXIDASE SUBUNIT 2"/>
    <property type="match status" value="1"/>
</dbReference>
<dbReference type="InterPro" id="IPR002429">
    <property type="entry name" value="CcO_II-like_C"/>
</dbReference>
<dbReference type="Gene3D" id="1.10.287.90">
    <property type="match status" value="1"/>
</dbReference>
<evidence type="ECO:0000313" key="20">
    <source>
        <dbReference type="Proteomes" id="UP001241848"/>
    </source>
</evidence>
<keyword evidence="13" id="KW-0449">Lipoprotein</keyword>
<comment type="caution">
    <text evidence="19">The sequence shown here is derived from an EMBL/GenBank/DDBJ whole genome shotgun (WGS) entry which is preliminary data.</text>
</comment>
<dbReference type="PROSITE" id="PS50999">
    <property type="entry name" value="COX2_TM"/>
    <property type="match status" value="1"/>
</dbReference>
<evidence type="ECO:0000256" key="15">
    <source>
        <dbReference type="SAM" id="MobiDB-lite"/>
    </source>
</evidence>
<keyword evidence="8 14" id="KW-0249">Electron transport</keyword>
<keyword evidence="4 14" id="KW-1003">Cell membrane</keyword>
<dbReference type="Pfam" id="PF00116">
    <property type="entry name" value="COX2"/>
    <property type="match status" value="1"/>
</dbReference>
<organism evidence="19 20">
    <name type="scientific">Paenibacillus zeirhizosphaerae</name>
    <dbReference type="NCBI Taxonomy" id="2987519"/>
    <lineage>
        <taxon>Bacteria</taxon>
        <taxon>Bacillati</taxon>
        <taxon>Bacillota</taxon>
        <taxon>Bacilli</taxon>
        <taxon>Bacillales</taxon>
        <taxon>Paenibacillaceae</taxon>
        <taxon>Paenibacillus</taxon>
    </lineage>
</organism>
<dbReference type="InterPro" id="IPR034227">
    <property type="entry name" value="CuRO_UO_II"/>
</dbReference>
<feature type="transmembrane region" description="Helical" evidence="16">
    <location>
        <begin position="49"/>
        <end position="75"/>
    </location>
</feature>
<evidence type="ECO:0000256" key="13">
    <source>
        <dbReference type="ARBA" id="ARBA00023288"/>
    </source>
</evidence>
<dbReference type="InterPro" id="IPR011759">
    <property type="entry name" value="Cyt_c_oxidase_su2_TM_dom"/>
</dbReference>
<feature type="domain" description="Cytochrome oxidase subunit II copper A binding" evidence="17">
    <location>
        <begin position="130"/>
        <end position="242"/>
    </location>
</feature>
<keyword evidence="6 16" id="KW-0812">Transmembrane</keyword>
<evidence type="ECO:0000259" key="17">
    <source>
        <dbReference type="PROSITE" id="PS50857"/>
    </source>
</evidence>
<gene>
    <name evidence="19" type="primary">cyoA</name>
    <name evidence="19" type="ORF">OIN60_14840</name>
</gene>
<dbReference type="InterPro" id="IPR010514">
    <property type="entry name" value="COX_ARM"/>
</dbReference>
<dbReference type="Gene3D" id="2.60.40.420">
    <property type="entry name" value="Cupredoxins - blue copper proteins"/>
    <property type="match status" value="1"/>
</dbReference>
<dbReference type="EC" id="1.10.3.-" evidence="14"/>
<keyword evidence="9 16" id="KW-1133">Transmembrane helix</keyword>
<feature type="compositionally biased region" description="Low complexity" evidence="15">
    <location>
        <begin position="316"/>
        <end position="333"/>
    </location>
</feature>
<sequence>MNKKPKAIIALVLTVLTVALIIWTCFFSGGSYWVFDPQGPIGQAQKELIIITTVLAAVVILPVMIMTFVIIWRYRDRPDSKAKYKPHWDDSVKLETIWWGIPIIVIIVIAVITARYTYDLEPSKPLASAEKPITIQVTSLDWKWLFMYPDEGIATVNTLTIPEDVPVRFELTSDAPMNSFWIPQLGGQIYTMSGMAMTLHLQADQQGTYYGSGANFSGEHFAQMRFDVNAVSREQYDQWVNEAKQENNPLTEEGYAALAQPGVGQKSTYSAFPEGLFQEIVTKYVVEGSENPHGGHGAHAPSETDTSSEEASVDTASASGSEEAQASQSHSGH</sequence>
<proteinExistence type="inferred from homology"/>
<evidence type="ECO:0000313" key="19">
    <source>
        <dbReference type="EMBL" id="MDP4098034.1"/>
    </source>
</evidence>
<dbReference type="SUPFAM" id="SSF81464">
    <property type="entry name" value="Cytochrome c oxidase subunit II-like, transmembrane region"/>
    <property type="match status" value="1"/>
</dbReference>
<evidence type="ECO:0000256" key="3">
    <source>
        <dbReference type="ARBA" id="ARBA00022448"/>
    </source>
</evidence>
<evidence type="ECO:0000256" key="10">
    <source>
        <dbReference type="ARBA" id="ARBA00023002"/>
    </source>
</evidence>
<dbReference type="EMBL" id="JAPCKK010000017">
    <property type="protein sequence ID" value="MDP4098034.1"/>
    <property type="molecule type" value="Genomic_DNA"/>
</dbReference>
<keyword evidence="7" id="KW-0732">Signal</keyword>
<dbReference type="Proteomes" id="UP001241848">
    <property type="component" value="Unassembled WGS sequence"/>
</dbReference>
<accession>A0ABT9FTN5</accession>
<dbReference type="CDD" id="cd04212">
    <property type="entry name" value="CuRO_UO_II"/>
    <property type="match status" value="1"/>
</dbReference>
<evidence type="ECO:0000256" key="11">
    <source>
        <dbReference type="ARBA" id="ARBA00023136"/>
    </source>
</evidence>
<evidence type="ECO:0000259" key="18">
    <source>
        <dbReference type="PROSITE" id="PS50999"/>
    </source>
</evidence>
<evidence type="ECO:0000256" key="5">
    <source>
        <dbReference type="ARBA" id="ARBA00022660"/>
    </source>
</evidence>
<feature type="domain" description="Cytochrome oxidase subunit II transmembrane region profile" evidence="18">
    <location>
        <begin position="26"/>
        <end position="124"/>
    </location>
</feature>
<evidence type="ECO:0000256" key="4">
    <source>
        <dbReference type="ARBA" id="ARBA00022475"/>
    </source>
</evidence>
<evidence type="ECO:0000256" key="8">
    <source>
        <dbReference type="ARBA" id="ARBA00022982"/>
    </source>
</evidence>
<dbReference type="Pfam" id="PF06481">
    <property type="entry name" value="COX_ARM"/>
    <property type="match status" value="1"/>
</dbReference>
<keyword evidence="3 14" id="KW-0813">Transport</keyword>
<keyword evidence="20" id="KW-1185">Reference proteome</keyword>
<dbReference type="NCBIfam" id="TIGR01433">
    <property type="entry name" value="CyoA"/>
    <property type="match status" value="1"/>
</dbReference>
<evidence type="ECO:0000256" key="12">
    <source>
        <dbReference type="ARBA" id="ARBA00023139"/>
    </source>
</evidence>
<evidence type="ECO:0000256" key="2">
    <source>
        <dbReference type="ARBA" id="ARBA00007866"/>
    </source>
</evidence>
<evidence type="ECO:0000256" key="6">
    <source>
        <dbReference type="ARBA" id="ARBA00022692"/>
    </source>
</evidence>
<keyword evidence="10 14" id="KW-0560">Oxidoreductase</keyword>
<name>A0ABT9FTN5_9BACL</name>
<dbReference type="PIRSF" id="PIRSF000292">
    <property type="entry name" value="Ubi_od_II"/>
    <property type="match status" value="1"/>
</dbReference>